<keyword evidence="1" id="KW-0472">Membrane</keyword>
<dbReference type="Proteomes" id="UP001642464">
    <property type="component" value="Unassembled WGS sequence"/>
</dbReference>
<dbReference type="EMBL" id="CAXAMM010027002">
    <property type="protein sequence ID" value="CAK9060025.1"/>
    <property type="molecule type" value="Genomic_DNA"/>
</dbReference>
<evidence type="ECO:0000313" key="2">
    <source>
        <dbReference type="EMBL" id="CAK9060025.1"/>
    </source>
</evidence>
<evidence type="ECO:0000256" key="1">
    <source>
        <dbReference type="SAM" id="Phobius"/>
    </source>
</evidence>
<feature type="transmembrane region" description="Helical" evidence="1">
    <location>
        <begin position="34"/>
        <end position="55"/>
    </location>
</feature>
<reference evidence="2 3" key="1">
    <citation type="submission" date="2024-02" db="EMBL/GenBank/DDBJ databases">
        <authorList>
            <person name="Chen Y."/>
            <person name="Shah S."/>
            <person name="Dougan E. K."/>
            <person name="Thang M."/>
            <person name="Chan C."/>
        </authorList>
    </citation>
    <scope>NUCLEOTIDE SEQUENCE [LARGE SCALE GENOMIC DNA]</scope>
</reference>
<evidence type="ECO:0000313" key="3">
    <source>
        <dbReference type="Proteomes" id="UP001642464"/>
    </source>
</evidence>
<gene>
    <name evidence="2" type="ORF">SCF082_LOCUS31690</name>
</gene>
<name>A0ABP0N8C2_9DINO</name>
<accession>A0ABP0N8C2</accession>
<keyword evidence="1" id="KW-0812">Transmembrane</keyword>
<keyword evidence="3" id="KW-1185">Reference proteome</keyword>
<protein>
    <submittedName>
        <fullName evidence="2">Uncharacterized protein</fullName>
    </submittedName>
</protein>
<proteinExistence type="predicted"/>
<comment type="caution">
    <text evidence="2">The sequence shown here is derived from an EMBL/GenBank/DDBJ whole genome shotgun (WGS) entry which is preliminary data.</text>
</comment>
<keyword evidence="1" id="KW-1133">Transmembrane helix</keyword>
<organism evidence="2 3">
    <name type="scientific">Durusdinium trenchii</name>
    <dbReference type="NCBI Taxonomy" id="1381693"/>
    <lineage>
        <taxon>Eukaryota</taxon>
        <taxon>Sar</taxon>
        <taxon>Alveolata</taxon>
        <taxon>Dinophyceae</taxon>
        <taxon>Suessiales</taxon>
        <taxon>Symbiodiniaceae</taxon>
        <taxon>Durusdinium</taxon>
    </lineage>
</organism>
<sequence>MGRRGRRKNLVITCRQKFLPSTESMERQGARDEATLVLVSLFLVAPWLLMTKVLMGFREAREGPLALRGVDPVTTTCGHKAVHTARLSNALQRRTGTGWLRSEKCQPDERCLEFHFQHWRHYTTSSLQQRAAEAEILRGALLLWAIAAPNPGRESVLEVFAQEKTVDIRQLEQLLTAPSISTVESLPGPGRALEGSGTALRPGHPGVRAFDRSLVELLLVCMAAWRDALTGKPRPRDSQISVRTWRLETSNNSTYPEETPWWVEDLFLLPAEKAAHLLWGAEIGFDDPGLCLVCWAACCALQRQGRFAVCAELGTRPQGRVTGHEMGGGDMEISLQEISQTVEGQQGPPPFHHVLETETEDADGTRMDRRLPDHMEDINHMVLMIEDMVVRCVRLLLVPQERLEENSRRFVCLAPSTGKQSVAPQCRVAGLVAPERGLPDLTCRLPSFVGVLFLKATRRARQRLIRWLPERLKQQNALRGALEDQTEDGGVHSVCSVKAHSCQRAIVRWQEDLRRFVRFGPGWEVGFLVGENWEQGEFGWNWNAVMESEQLEADAAGTEGGGAATTPERTQDDADTILIQVALSTLQWRQQPTEGGSGAQRPRWCSLQLLRWTWDAWKLHLRHAQERPERPVSFAGARRVFSHVSLGDERQQWHLELQMCGDLGPIEAQVWPQAPWPSTALSDSDLADLAGAAPQATGPKDDFDQVPEMPRLQAPKVTSDAKDEQIQNLERSVLNLVNQGASPGMVAFVEELRQLVDGKMKKELRNQQNTTQSTLNAHFGAIAHCAQQDWREVLDVALGQDVKANASSVESFGLQPLAQKHRLCRWGEWQRWEEKTSTQAAMEKSKETKDYLCGLYAGNESHRAAPVGDSGNCVMGSKYPASSQTRHIDFLRDQLAWWEDQLQQIQTFRVQCTAASEAYDSALAMFQQASTAHADVQKTCNATQVQLDEASCRYKAYSQKKCELIAHCADTAWQTYHDTWNEALTEAQFLQAQMRALLRIECYLGAFQLSNMTDGILQCKRKDFHNHTHVTSLAFQPQAQPAAHSCLVDKENVAGFCVYEGKYYANTSNLSQPCAASCCHKTCVL</sequence>